<dbReference type="Gene3D" id="2.70.70.10">
    <property type="entry name" value="Glucose Permease (Domain IIA)"/>
    <property type="match status" value="1"/>
</dbReference>
<feature type="compositionally biased region" description="Basic and acidic residues" evidence="1">
    <location>
        <begin position="347"/>
        <end position="356"/>
    </location>
</feature>
<reference evidence="3 4" key="1">
    <citation type="submission" date="2023-07" db="EMBL/GenBank/DDBJ databases">
        <title>The novel representative of Negativicutes class, Anaeroselena agilis gen. nov. sp. nov.</title>
        <authorList>
            <person name="Prokofeva M.I."/>
            <person name="Elcheninov A.G."/>
            <person name="Klyukina A."/>
            <person name="Kublanov I.V."/>
            <person name="Frolov E.N."/>
            <person name="Podosokorskaya O.A."/>
        </authorList>
    </citation>
    <scope>NUCLEOTIDE SEQUENCE [LARGE SCALE GENOMIC DNA]</scope>
    <source>
        <strain evidence="3 4">4137-cl</strain>
    </source>
</reference>
<dbReference type="EMBL" id="JAUOZS010000001">
    <property type="protein sequence ID" value="MDT8902499.1"/>
    <property type="molecule type" value="Genomic_DNA"/>
</dbReference>
<feature type="region of interest" description="Disordered" evidence="1">
    <location>
        <begin position="136"/>
        <end position="156"/>
    </location>
</feature>
<evidence type="ECO:0000313" key="4">
    <source>
        <dbReference type="Proteomes" id="UP001254848"/>
    </source>
</evidence>
<name>A0ABU3P0D0_9FIRM</name>
<dbReference type="GO" id="GO:0016787">
    <property type="term" value="F:hydrolase activity"/>
    <property type="evidence" value="ECO:0007669"/>
    <property type="project" value="UniProtKB-KW"/>
</dbReference>
<dbReference type="InterPro" id="IPR050570">
    <property type="entry name" value="Cell_wall_metabolism_enzyme"/>
</dbReference>
<evidence type="ECO:0000259" key="2">
    <source>
        <dbReference type="Pfam" id="PF01551"/>
    </source>
</evidence>
<evidence type="ECO:0000313" key="3">
    <source>
        <dbReference type="EMBL" id="MDT8902499.1"/>
    </source>
</evidence>
<dbReference type="CDD" id="cd12797">
    <property type="entry name" value="M23_peptidase"/>
    <property type="match status" value="1"/>
</dbReference>
<dbReference type="PANTHER" id="PTHR21666:SF270">
    <property type="entry name" value="MUREIN HYDROLASE ACTIVATOR ENVC"/>
    <property type="match status" value="1"/>
</dbReference>
<keyword evidence="4" id="KW-1185">Reference proteome</keyword>
<feature type="region of interest" description="Disordered" evidence="1">
    <location>
        <begin position="308"/>
        <end position="356"/>
    </location>
</feature>
<keyword evidence="3" id="KW-0378">Hydrolase</keyword>
<dbReference type="PANTHER" id="PTHR21666">
    <property type="entry name" value="PEPTIDASE-RELATED"/>
    <property type="match status" value="1"/>
</dbReference>
<organism evidence="3 4">
    <name type="scientific">Anaeroselena agilis</name>
    <dbReference type="NCBI Taxonomy" id="3063788"/>
    <lineage>
        <taxon>Bacteria</taxon>
        <taxon>Bacillati</taxon>
        <taxon>Bacillota</taxon>
        <taxon>Negativicutes</taxon>
        <taxon>Acetonemataceae</taxon>
        <taxon>Anaeroselena</taxon>
    </lineage>
</organism>
<proteinExistence type="predicted"/>
<evidence type="ECO:0000256" key="1">
    <source>
        <dbReference type="SAM" id="MobiDB-lite"/>
    </source>
</evidence>
<accession>A0ABU3P0D0</accession>
<dbReference type="Pfam" id="PF01551">
    <property type="entry name" value="Peptidase_M23"/>
    <property type="match status" value="1"/>
</dbReference>
<protein>
    <submittedName>
        <fullName evidence="3">M23 family metallopeptidase</fullName>
        <ecNumber evidence="3">3.4.-.-</ecNumber>
    </submittedName>
</protein>
<feature type="domain" description="M23ase beta-sheet core" evidence="2">
    <location>
        <begin position="239"/>
        <end position="335"/>
    </location>
</feature>
<sequence length="365" mass="40826">MGSREEEYLRRMRALGYQDSLAGMDDDDIEWELSKMEEAERRREAPPQQLRTVYRPVDPGLKARILRQFGQPYAASAIPKGQEFYLNGWDNREGEEKPLQMTPAASLFNPSRGETRRPNEPTNYWDAFFERSRDDGTGSWVNATSGSSGKDSGTNWWVDPKGMFPQYGGDPSGSEARNRYRDNEVVKAQSSGGYMDAGASRNNEARHKFTSDPLAIMEVRGKAKSNTYKPNRTYNIDPNHQGVDLWAKNGTDILAVGDGVIHEKGEVKGYGKYIIVRFDHDGETRYALYAHLSDNGILKDTPVKAGQIIGKSGSSGNAGGDDNPLPDQHLHFELADSPEFGPGMGSGRRDPIPHFRTWMEVDENK</sequence>
<dbReference type="SUPFAM" id="SSF51261">
    <property type="entry name" value="Duplicated hybrid motif"/>
    <property type="match status" value="1"/>
</dbReference>
<dbReference type="InterPro" id="IPR016047">
    <property type="entry name" value="M23ase_b-sheet_dom"/>
</dbReference>
<dbReference type="RefSeq" id="WP_413780979.1">
    <property type="nucleotide sequence ID" value="NZ_JAUOZS010000001.1"/>
</dbReference>
<gene>
    <name evidence="3" type="ORF">Q4T40_14710</name>
</gene>
<comment type="caution">
    <text evidence="3">The sequence shown here is derived from an EMBL/GenBank/DDBJ whole genome shotgun (WGS) entry which is preliminary data.</text>
</comment>
<dbReference type="EC" id="3.4.-.-" evidence="3"/>
<dbReference type="Proteomes" id="UP001254848">
    <property type="component" value="Unassembled WGS sequence"/>
</dbReference>
<feature type="compositionally biased region" description="Polar residues" evidence="1">
    <location>
        <begin position="139"/>
        <end position="155"/>
    </location>
</feature>
<dbReference type="InterPro" id="IPR011055">
    <property type="entry name" value="Dup_hybrid_motif"/>
</dbReference>